<dbReference type="PROSITE" id="PS50967">
    <property type="entry name" value="HRDC"/>
    <property type="match status" value="1"/>
</dbReference>
<evidence type="ECO:0000259" key="11">
    <source>
        <dbReference type="PROSITE" id="PS51192"/>
    </source>
</evidence>
<dbReference type="SMART" id="SM00487">
    <property type="entry name" value="DEXDc"/>
    <property type="match status" value="1"/>
</dbReference>
<evidence type="ECO:0000256" key="1">
    <source>
        <dbReference type="ARBA" id="ARBA00005446"/>
    </source>
</evidence>
<dbReference type="Gene3D" id="3.40.50.300">
    <property type="entry name" value="P-loop containing nucleotide triphosphate hydrolases"/>
    <property type="match status" value="2"/>
</dbReference>
<dbReference type="PROSITE" id="PS51192">
    <property type="entry name" value="HELICASE_ATP_BIND_1"/>
    <property type="match status" value="1"/>
</dbReference>
<dbReference type="GO" id="GO:0016787">
    <property type="term" value="F:hydrolase activity"/>
    <property type="evidence" value="ECO:0007669"/>
    <property type="project" value="UniProtKB-KW"/>
</dbReference>
<keyword evidence="7" id="KW-0413">Isomerase</keyword>
<dbReference type="InterPro" id="IPR001650">
    <property type="entry name" value="Helicase_C-like"/>
</dbReference>
<dbReference type="InterPro" id="IPR011545">
    <property type="entry name" value="DEAD/DEAH_box_helicase_dom"/>
</dbReference>
<dbReference type="InterPro" id="IPR027417">
    <property type="entry name" value="P-loop_NTPase"/>
</dbReference>
<gene>
    <name evidence="13" type="ORF">CEUTPL_LOCUS11888</name>
</gene>
<protein>
    <recommendedName>
        <fullName evidence="9">DNA 3'-5' helicase</fullName>
        <ecNumber evidence="9">5.6.2.4</ecNumber>
    </recommendedName>
</protein>
<evidence type="ECO:0000313" key="13">
    <source>
        <dbReference type="EMBL" id="CAG9771456.1"/>
    </source>
</evidence>
<evidence type="ECO:0000256" key="7">
    <source>
        <dbReference type="ARBA" id="ARBA00023235"/>
    </source>
</evidence>
<dbReference type="GO" id="GO:0005694">
    <property type="term" value="C:chromosome"/>
    <property type="evidence" value="ECO:0007669"/>
    <property type="project" value="TreeGrafter"/>
</dbReference>
<dbReference type="GO" id="GO:0005654">
    <property type="term" value="C:nucleoplasm"/>
    <property type="evidence" value="ECO:0007669"/>
    <property type="project" value="TreeGrafter"/>
</dbReference>
<evidence type="ECO:0000259" key="10">
    <source>
        <dbReference type="PROSITE" id="PS50967"/>
    </source>
</evidence>
<dbReference type="SUPFAM" id="SSF52540">
    <property type="entry name" value="P-loop containing nucleoside triphosphate hydrolases"/>
    <property type="match status" value="1"/>
</dbReference>
<dbReference type="EC" id="5.6.2.4" evidence="9"/>
<keyword evidence="14" id="KW-1185">Reference proteome</keyword>
<dbReference type="AlphaFoldDB" id="A0A9N9MWL3"/>
<dbReference type="GO" id="GO:0000724">
    <property type="term" value="P:double-strand break repair via homologous recombination"/>
    <property type="evidence" value="ECO:0007669"/>
    <property type="project" value="TreeGrafter"/>
</dbReference>
<keyword evidence="4" id="KW-0347">Helicase</keyword>
<dbReference type="PROSITE" id="PS51194">
    <property type="entry name" value="HELICASE_CTER"/>
    <property type="match status" value="1"/>
</dbReference>
<dbReference type="GO" id="GO:0000723">
    <property type="term" value="P:telomere maintenance"/>
    <property type="evidence" value="ECO:0007669"/>
    <property type="project" value="TreeGrafter"/>
</dbReference>
<dbReference type="GO" id="GO:0005524">
    <property type="term" value="F:ATP binding"/>
    <property type="evidence" value="ECO:0007669"/>
    <property type="project" value="UniProtKB-KW"/>
</dbReference>
<keyword evidence="2" id="KW-0547">Nucleotide-binding</keyword>
<comment type="catalytic activity">
    <reaction evidence="8">
        <text>Couples ATP hydrolysis with the unwinding of duplex DNA by translocating in the 3'-5' direction.</text>
        <dbReference type="EC" id="5.6.2.4"/>
    </reaction>
</comment>
<dbReference type="GO" id="GO:0005737">
    <property type="term" value="C:cytoplasm"/>
    <property type="evidence" value="ECO:0007669"/>
    <property type="project" value="TreeGrafter"/>
</dbReference>
<dbReference type="SUPFAM" id="SSF47819">
    <property type="entry name" value="HRDC-like"/>
    <property type="match status" value="1"/>
</dbReference>
<dbReference type="Proteomes" id="UP001152799">
    <property type="component" value="Chromosome 7"/>
</dbReference>
<dbReference type="Gene3D" id="1.10.150.80">
    <property type="entry name" value="HRDC domain"/>
    <property type="match status" value="1"/>
</dbReference>
<feature type="domain" description="Helicase ATP-binding" evidence="11">
    <location>
        <begin position="89"/>
        <end position="256"/>
    </location>
</feature>
<evidence type="ECO:0000256" key="9">
    <source>
        <dbReference type="ARBA" id="ARBA00034808"/>
    </source>
</evidence>
<dbReference type="OrthoDB" id="10261556at2759"/>
<feature type="domain" description="Helicase C-terminal" evidence="12">
    <location>
        <begin position="281"/>
        <end position="429"/>
    </location>
</feature>
<evidence type="ECO:0000256" key="3">
    <source>
        <dbReference type="ARBA" id="ARBA00022801"/>
    </source>
</evidence>
<feature type="domain" description="HRDC" evidence="10">
    <location>
        <begin position="419"/>
        <end position="501"/>
    </location>
</feature>
<comment type="similarity">
    <text evidence="1">Belongs to the helicase family. RecQ subfamily.</text>
</comment>
<evidence type="ECO:0000313" key="14">
    <source>
        <dbReference type="Proteomes" id="UP001152799"/>
    </source>
</evidence>
<dbReference type="InterPro" id="IPR004589">
    <property type="entry name" value="DNA_helicase_ATP-dep_RecQ"/>
</dbReference>
<dbReference type="GO" id="GO:0009378">
    <property type="term" value="F:four-way junction helicase activity"/>
    <property type="evidence" value="ECO:0007669"/>
    <property type="project" value="TreeGrafter"/>
</dbReference>
<dbReference type="PANTHER" id="PTHR13710:SF120">
    <property type="entry name" value="BIFUNCTIONAL 3'-5' EXONUCLEASE_ATP-DEPENDENT HELICASE WRN"/>
    <property type="match status" value="1"/>
</dbReference>
<sequence length="607" mass="70089">MDSSNDKLLNNAVSQWENVHGIHSQPTQVIDLVPAHRQNFLLNQDIYSQPTQVMDINPANRPPDPRSLDVLSRHFGHHQFRPFQWQIISSMLNKKQDNFAIRATGYGNSLLYQFPALYSRGTTLVISPLISLMQDQVLSLSVANISACLLGSAQAHPAATIEGILNNDYSIVYFTPEFCWLRKQLYEIKKRCRLVLIDVDEAYCVSNWGQHFRPEFRKLSILKEIFVDVDVLAVTATATKNVYEDIISVLELQNSQVICPDFDRPNLYFKVRPKCQSVLRDLQEVMIRKDGQWMFEGPTIIYCIRRIDTEEICSLLNKNNFKSLPYHTGLSLSVRKHAHEQFVIDKVPIIVATIAFEMGIDKPDVRNVIHYGTSGSLEAYYQEYFEDRAPNLGFRYDCCDNCYVPQNIDSWTSFVVPAINADDQLSQLLIQERSRLASINGCMPYLVVSDNILTSIVRYAPRTIVELRELGIEGFTEARMSKFMPQFLRFINNIDDNAINQCNFEIGEERIFEMEQDNDYEYYYDDDDNADDYYDDNNDAIFETEIPLMEGNFDDVLVNDDKNEILMALCDKIEQEPDEKIVPKIKKMRQTTLEERNIKCSYNLNGS</sequence>
<dbReference type="GO" id="GO:0003677">
    <property type="term" value="F:DNA binding"/>
    <property type="evidence" value="ECO:0007669"/>
    <property type="project" value="UniProtKB-KW"/>
</dbReference>
<dbReference type="NCBIfam" id="TIGR00614">
    <property type="entry name" value="recQ_fam"/>
    <property type="match status" value="1"/>
</dbReference>
<dbReference type="SMART" id="SM00490">
    <property type="entry name" value="HELICc"/>
    <property type="match status" value="1"/>
</dbReference>
<dbReference type="PANTHER" id="PTHR13710">
    <property type="entry name" value="DNA HELICASE RECQ FAMILY MEMBER"/>
    <property type="match status" value="1"/>
</dbReference>
<keyword evidence="3" id="KW-0378">Hydrolase</keyword>
<keyword evidence="5" id="KW-0067">ATP-binding</keyword>
<evidence type="ECO:0000256" key="6">
    <source>
        <dbReference type="ARBA" id="ARBA00023125"/>
    </source>
</evidence>
<dbReference type="InterPro" id="IPR044876">
    <property type="entry name" value="HRDC_dom_sf"/>
</dbReference>
<proteinExistence type="inferred from homology"/>
<dbReference type="InterPro" id="IPR014001">
    <property type="entry name" value="Helicase_ATP-bd"/>
</dbReference>
<evidence type="ECO:0000256" key="8">
    <source>
        <dbReference type="ARBA" id="ARBA00034617"/>
    </source>
</evidence>
<accession>A0A9N9MWL3</accession>
<dbReference type="Pfam" id="PF00570">
    <property type="entry name" value="HRDC"/>
    <property type="match status" value="1"/>
</dbReference>
<evidence type="ECO:0000256" key="5">
    <source>
        <dbReference type="ARBA" id="ARBA00022840"/>
    </source>
</evidence>
<name>A0A9N9MWL3_9CUCU</name>
<dbReference type="InterPro" id="IPR002121">
    <property type="entry name" value="HRDC_dom"/>
</dbReference>
<dbReference type="InterPro" id="IPR010997">
    <property type="entry name" value="HRDC-like_sf"/>
</dbReference>
<dbReference type="Pfam" id="PF00271">
    <property type="entry name" value="Helicase_C"/>
    <property type="match status" value="1"/>
</dbReference>
<evidence type="ECO:0000256" key="4">
    <source>
        <dbReference type="ARBA" id="ARBA00022806"/>
    </source>
</evidence>
<organism evidence="13 14">
    <name type="scientific">Ceutorhynchus assimilis</name>
    <name type="common">cabbage seed weevil</name>
    <dbReference type="NCBI Taxonomy" id="467358"/>
    <lineage>
        <taxon>Eukaryota</taxon>
        <taxon>Metazoa</taxon>
        <taxon>Ecdysozoa</taxon>
        <taxon>Arthropoda</taxon>
        <taxon>Hexapoda</taxon>
        <taxon>Insecta</taxon>
        <taxon>Pterygota</taxon>
        <taxon>Neoptera</taxon>
        <taxon>Endopterygota</taxon>
        <taxon>Coleoptera</taxon>
        <taxon>Polyphaga</taxon>
        <taxon>Cucujiformia</taxon>
        <taxon>Curculionidae</taxon>
        <taxon>Ceutorhynchinae</taxon>
        <taxon>Ceutorhynchus</taxon>
    </lineage>
</organism>
<dbReference type="GO" id="GO:0043138">
    <property type="term" value="F:3'-5' DNA helicase activity"/>
    <property type="evidence" value="ECO:0007669"/>
    <property type="project" value="UniProtKB-EC"/>
</dbReference>
<evidence type="ECO:0000259" key="12">
    <source>
        <dbReference type="PROSITE" id="PS51194"/>
    </source>
</evidence>
<evidence type="ECO:0000256" key="2">
    <source>
        <dbReference type="ARBA" id="ARBA00022741"/>
    </source>
</evidence>
<reference evidence="13" key="1">
    <citation type="submission" date="2022-01" db="EMBL/GenBank/DDBJ databases">
        <authorList>
            <person name="King R."/>
        </authorList>
    </citation>
    <scope>NUCLEOTIDE SEQUENCE</scope>
</reference>
<dbReference type="EMBL" id="OU892283">
    <property type="protein sequence ID" value="CAG9771456.1"/>
    <property type="molecule type" value="Genomic_DNA"/>
</dbReference>
<dbReference type="Pfam" id="PF00270">
    <property type="entry name" value="DEAD"/>
    <property type="match status" value="1"/>
</dbReference>
<keyword evidence="6" id="KW-0238">DNA-binding</keyword>